<feature type="chain" id="PRO_5001472721" evidence="1">
    <location>
        <begin position="20"/>
        <end position="180"/>
    </location>
</feature>
<evidence type="ECO:0000313" key="3">
    <source>
        <dbReference type="EMBL" id="EXU97159.1"/>
    </source>
</evidence>
<sequence>MIASTIFWAAGAIASLASASSCPGGDFKPNAPSQTIVAASYIDIWNGDFSLENRTFAPDVVLYQDRRPGPGGSEELPVGSSAEFIEFMKLARFGWNHYKFDIRNLAFDGYNVVIRWALNATVGPRDKMLIPINKPEGTHITFNGTDWLSLDECTFKIKQVDSAQDYIRELYLEGITETKI</sequence>
<proteinExistence type="predicted"/>
<gene>
    <name evidence="3" type="ORF">X797_009777</name>
</gene>
<evidence type="ECO:0000313" key="4">
    <source>
        <dbReference type="Proteomes" id="UP000030151"/>
    </source>
</evidence>
<name>A0A014N9C5_9HYPO</name>
<dbReference type="SUPFAM" id="SSF54427">
    <property type="entry name" value="NTF2-like"/>
    <property type="match status" value="1"/>
</dbReference>
<feature type="signal peptide" evidence="1">
    <location>
        <begin position="1"/>
        <end position="19"/>
    </location>
</feature>
<dbReference type="InterPro" id="IPR032710">
    <property type="entry name" value="NTF2-like_dom_sf"/>
</dbReference>
<feature type="domain" description="SnoaL-like" evidence="2">
    <location>
        <begin position="41"/>
        <end position="150"/>
    </location>
</feature>
<protein>
    <submittedName>
        <fullName evidence="3">SnoaL-like domain protein</fullName>
    </submittedName>
</protein>
<evidence type="ECO:0000256" key="1">
    <source>
        <dbReference type="SAM" id="SignalP"/>
    </source>
</evidence>
<dbReference type="AlphaFoldDB" id="A0A014N9C5"/>
<dbReference type="Proteomes" id="UP000030151">
    <property type="component" value="Unassembled WGS sequence"/>
</dbReference>
<reference evidence="3 4" key="1">
    <citation type="submission" date="2014-02" db="EMBL/GenBank/DDBJ databases">
        <title>The genome sequence of the entomopathogenic fungus Metarhizium robertsii ARSEF 2575.</title>
        <authorList>
            <person name="Giuliano Garisto Donzelli B."/>
            <person name="Roe B.A."/>
            <person name="Macmil S.L."/>
            <person name="Krasnoff S.B."/>
            <person name="Gibson D.M."/>
        </authorList>
    </citation>
    <scope>NUCLEOTIDE SEQUENCE [LARGE SCALE GENOMIC DNA]</scope>
    <source>
        <strain evidence="3 4">ARSEF 2575</strain>
    </source>
</reference>
<dbReference type="eggNOG" id="ENOG502SZEB">
    <property type="taxonomic scope" value="Eukaryota"/>
</dbReference>
<dbReference type="Pfam" id="PF12680">
    <property type="entry name" value="SnoaL_2"/>
    <property type="match status" value="1"/>
</dbReference>
<dbReference type="EMBL" id="JELW01000040">
    <property type="protein sequence ID" value="EXU97159.1"/>
    <property type="molecule type" value="Genomic_DNA"/>
</dbReference>
<dbReference type="OrthoDB" id="4938321at2759"/>
<accession>A0A014N9C5</accession>
<evidence type="ECO:0000259" key="2">
    <source>
        <dbReference type="Pfam" id="PF12680"/>
    </source>
</evidence>
<comment type="caution">
    <text evidence="3">The sequence shown here is derived from an EMBL/GenBank/DDBJ whole genome shotgun (WGS) entry which is preliminary data.</text>
</comment>
<keyword evidence="1" id="KW-0732">Signal</keyword>
<dbReference type="HOGENOM" id="CLU_123987_0_0_1"/>
<organism evidence="3 4">
    <name type="scientific">Metarhizium robertsii</name>
    <dbReference type="NCBI Taxonomy" id="568076"/>
    <lineage>
        <taxon>Eukaryota</taxon>
        <taxon>Fungi</taxon>
        <taxon>Dikarya</taxon>
        <taxon>Ascomycota</taxon>
        <taxon>Pezizomycotina</taxon>
        <taxon>Sordariomycetes</taxon>
        <taxon>Hypocreomycetidae</taxon>
        <taxon>Hypocreales</taxon>
        <taxon>Clavicipitaceae</taxon>
        <taxon>Metarhizium</taxon>
    </lineage>
</organism>
<dbReference type="Gene3D" id="3.10.450.50">
    <property type="match status" value="1"/>
</dbReference>
<dbReference type="InterPro" id="IPR037401">
    <property type="entry name" value="SnoaL-like"/>
</dbReference>